<proteinExistence type="predicted"/>
<protein>
    <submittedName>
        <fullName evidence="1">Uncharacterized protein</fullName>
    </submittedName>
</protein>
<evidence type="ECO:0000313" key="1">
    <source>
        <dbReference type="EMBL" id="OIV96945.1"/>
    </source>
</evidence>
<gene>
    <name evidence="1" type="ORF">TanjilG_00527</name>
</gene>
<dbReference type="AlphaFoldDB" id="A0A4P1QXK9"/>
<sequence length="70" mass="7372">MEKKTPWSLAFTTRVAGCAQPGQTAIIARSELVVTARTTCASEHKIDSTPHDGAVLGSTVSCTRSPLEAE</sequence>
<dbReference type="Gramene" id="OIV96945">
    <property type="protein sequence ID" value="OIV96945"/>
    <property type="gene ID" value="TanjilG_00527"/>
</dbReference>
<accession>A0A4P1QXK9</accession>
<dbReference type="Proteomes" id="UP000188354">
    <property type="component" value="Chromosome LG15"/>
</dbReference>
<reference evidence="1 2" key="1">
    <citation type="journal article" date="2017" name="Plant Biotechnol. J.">
        <title>A comprehensive draft genome sequence for lupin (Lupinus angustifolius), an emerging health food: insights into plant-microbe interactions and legume evolution.</title>
        <authorList>
            <person name="Hane J.K."/>
            <person name="Ming Y."/>
            <person name="Kamphuis L.G."/>
            <person name="Nelson M.N."/>
            <person name="Garg G."/>
            <person name="Atkins C.A."/>
            <person name="Bayer P.E."/>
            <person name="Bravo A."/>
            <person name="Bringans S."/>
            <person name="Cannon S."/>
            <person name="Edwards D."/>
            <person name="Foley R."/>
            <person name="Gao L.L."/>
            <person name="Harrison M.J."/>
            <person name="Huang W."/>
            <person name="Hurgobin B."/>
            <person name="Li S."/>
            <person name="Liu C.W."/>
            <person name="McGrath A."/>
            <person name="Morahan G."/>
            <person name="Murray J."/>
            <person name="Weller J."/>
            <person name="Jian J."/>
            <person name="Singh K.B."/>
        </authorList>
    </citation>
    <scope>NUCLEOTIDE SEQUENCE [LARGE SCALE GENOMIC DNA]</scope>
    <source>
        <strain evidence="2">cv. Tanjil</strain>
        <tissue evidence="1">Whole plant</tissue>
    </source>
</reference>
<organism evidence="1 2">
    <name type="scientific">Lupinus angustifolius</name>
    <name type="common">Narrow-leaved blue lupine</name>
    <dbReference type="NCBI Taxonomy" id="3871"/>
    <lineage>
        <taxon>Eukaryota</taxon>
        <taxon>Viridiplantae</taxon>
        <taxon>Streptophyta</taxon>
        <taxon>Embryophyta</taxon>
        <taxon>Tracheophyta</taxon>
        <taxon>Spermatophyta</taxon>
        <taxon>Magnoliopsida</taxon>
        <taxon>eudicotyledons</taxon>
        <taxon>Gunneridae</taxon>
        <taxon>Pentapetalae</taxon>
        <taxon>rosids</taxon>
        <taxon>fabids</taxon>
        <taxon>Fabales</taxon>
        <taxon>Fabaceae</taxon>
        <taxon>Papilionoideae</taxon>
        <taxon>50 kb inversion clade</taxon>
        <taxon>genistoids sensu lato</taxon>
        <taxon>core genistoids</taxon>
        <taxon>Genisteae</taxon>
        <taxon>Lupinus</taxon>
    </lineage>
</organism>
<evidence type="ECO:0000313" key="2">
    <source>
        <dbReference type="Proteomes" id="UP000188354"/>
    </source>
</evidence>
<dbReference type="EMBL" id="CM007375">
    <property type="protein sequence ID" value="OIV96945.1"/>
    <property type="molecule type" value="Genomic_DNA"/>
</dbReference>
<name>A0A4P1QXK9_LUPAN</name>
<keyword evidence="2" id="KW-1185">Reference proteome</keyword>